<dbReference type="GeneID" id="104748200"/>
<accession>A0ABM1QZN8</accession>
<feature type="compositionally biased region" description="Basic and acidic residues" evidence="2">
    <location>
        <begin position="170"/>
        <end position="187"/>
    </location>
</feature>
<dbReference type="Pfam" id="PF08295">
    <property type="entry name" value="Sin3_corepress"/>
    <property type="match status" value="1"/>
</dbReference>
<dbReference type="InterPro" id="IPR039774">
    <property type="entry name" value="Sin3-like"/>
</dbReference>
<keyword evidence="4" id="KW-1185">Reference proteome</keyword>
<feature type="compositionally biased region" description="Basic and acidic residues" evidence="2">
    <location>
        <begin position="146"/>
        <end position="157"/>
    </location>
</feature>
<reference evidence="5" key="2">
    <citation type="submission" date="2025-08" db="UniProtKB">
        <authorList>
            <consortium name="RefSeq"/>
        </authorList>
    </citation>
    <scope>IDENTIFICATION</scope>
    <source>
        <tissue evidence="5">Leaf</tissue>
    </source>
</reference>
<evidence type="ECO:0000313" key="4">
    <source>
        <dbReference type="Proteomes" id="UP000694864"/>
    </source>
</evidence>
<dbReference type="PANTHER" id="PTHR12346:SF23">
    <property type="entry name" value="PAIRED AMPHIPATHIC HELIX SIN3-LIKE PROTEIN-RELATED"/>
    <property type="match status" value="1"/>
</dbReference>
<evidence type="ECO:0000256" key="2">
    <source>
        <dbReference type="SAM" id="MobiDB-lite"/>
    </source>
</evidence>
<dbReference type="InterPro" id="IPR013194">
    <property type="entry name" value="HDAC_interact_dom"/>
</dbReference>
<feature type="region of interest" description="Disordered" evidence="2">
    <location>
        <begin position="146"/>
        <end position="209"/>
    </location>
</feature>
<protein>
    <submittedName>
        <fullName evidence="5">Paired amphipathic helix protein Sin3-like 3</fullName>
    </submittedName>
</protein>
<proteinExistence type="predicted"/>
<dbReference type="SMART" id="SM00761">
    <property type="entry name" value="HDAC_interact"/>
    <property type="match status" value="1"/>
</dbReference>
<organism evidence="4 5">
    <name type="scientific">Camelina sativa</name>
    <name type="common">False flax</name>
    <name type="synonym">Myagrum sativum</name>
    <dbReference type="NCBI Taxonomy" id="90675"/>
    <lineage>
        <taxon>Eukaryota</taxon>
        <taxon>Viridiplantae</taxon>
        <taxon>Streptophyta</taxon>
        <taxon>Embryophyta</taxon>
        <taxon>Tracheophyta</taxon>
        <taxon>Spermatophyta</taxon>
        <taxon>Magnoliopsida</taxon>
        <taxon>eudicotyledons</taxon>
        <taxon>Gunneridae</taxon>
        <taxon>Pentapetalae</taxon>
        <taxon>rosids</taxon>
        <taxon>malvids</taxon>
        <taxon>Brassicales</taxon>
        <taxon>Brassicaceae</taxon>
        <taxon>Camelineae</taxon>
        <taxon>Camelina</taxon>
    </lineage>
</organism>
<sequence length="362" mass="42187">MTQNYTHGIIGKTEFNSLLCGLKEKYLRDRKIDEKKTKEENPNHNDPKVSTAAGPRIRVKLYSTNPKEKMEVHSEVKEKLSDLLKAIEERLSSSEMRLYTSLCKGFQSHRFGYDKFVTYLLQLIEQHKSLYQRFVRLAYGDKAKEKVEVGETRHDQDSLGGDPKIGPQERGLDETNVERKNEKRILSPKDSNLPLKKRKRSNPERRVTPNYRLIPEELRSPVSDPVLNNTCVVKRYDFEGGKVLTGTEEEMIKCEDQMYEVDMLMSALRSAVDSAERVMRGEMRVDDLGVKFYRCLEVLYDGDMFEIVREDHQGALPVILIRLEQKLRELTVARENWKSGWKKTFKRLCPTQKDSDAQKYDK</sequence>
<gene>
    <name evidence="5" type="primary">LOC104748200</name>
</gene>
<feature type="domain" description="Histone deacetylase interacting" evidence="3">
    <location>
        <begin position="205"/>
        <end position="292"/>
    </location>
</feature>
<reference evidence="4" key="1">
    <citation type="journal article" date="2014" name="Nat. Commun.">
        <title>The emerging biofuel crop Camelina sativa retains a highly undifferentiated hexaploid genome structure.</title>
        <authorList>
            <person name="Kagale S."/>
            <person name="Koh C."/>
            <person name="Nixon J."/>
            <person name="Bollina V."/>
            <person name="Clarke W.E."/>
            <person name="Tuteja R."/>
            <person name="Spillane C."/>
            <person name="Robinson S.J."/>
            <person name="Links M.G."/>
            <person name="Clarke C."/>
            <person name="Higgins E.E."/>
            <person name="Huebert T."/>
            <person name="Sharpe A.G."/>
            <person name="Parkin I.A."/>
        </authorList>
    </citation>
    <scope>NUCLEOTIDE SEQUENCE [LARGE SCALE GENOMIC DNA]</scope>
    <source>
        <strain evidence="4">cv. DH55</strain>
    </source>
</reference>
<dbReference type="PANTHER" id="PTHR12346">
    <property type="entry name" value="SIN3B-RELATED"/>
    <property type="match status" value="1"/>
</dbReference>
<evidence type="ECO:0000256" key="1">
    <source>
        <dbReference type="SAM" id="Coils"/>
    </source>
</evidence>
<keyword evidence="1" id="KW-0175">Coiled coil</keyword>
<dbReference type="Proteomes" id="UP000694864">
    <property type="component" value="Chromosome 15"/>
</dbReference>
<evidence type="ECO:0000313" key="5">
    <source>
        <dbReference type="RefSeq" id="XP_019092226.1"/>
    </source>
</evidence>
<dbReference type="RefSeq" id="XP_019092226.1">
    <property type="nucleotide sequence ID" value="XM_019236681.1"/>
</dbReference>
<evidence type="ECO:0000259" key="3">
    <source>
        <dbReference type="SMART" id="SM00761"/>
    </source>
</evidence>
<feature type="coiled-coil region" evidence="1">
    <location>
        <begin position="70"/>
        <end position="97"/>
    </location>
</feature>
<name>A0ABM1QZN8_CAMSA</name>